<dbReference type="Pfam" id="PF12937">
    <property type="entry name" value="F-box-like"/>
    <property type="match status" value="1"/>
</dbReference>
<dbReference type="Proteomes" id="UP000593562">
    <property type="component" value="Unassembled WGS sequence"/>
</dbReference>
<dbReference type="OrthoDB" id="10251809at2759"/>
<evidence type="ECO:0000259" key="2">
    <source>
        <dbReference type="PROSITE" id="PS50181"/>
    </source>
</evidence>
<proteinExistence type="predicted"/>
<dbReference type="FunFam" id="2.120.10.80:FF:000233">
    <property type="entry name" value="Uncharacterized protein"/>
    <property type="match status" value="1"/>
</dbReference>
<sequence>MAETSTSSGSNSDSPLFRIAPDHLFTVLLLLPVDSILSFAMTCRRFRSLASSDTLWESICRRDWGPSSVDSLKSSKQDQQLPWMRLYKQVSRLDCVSCYKLSDPEDELVSPGPRASHSLSFVSDCLVLFGGGFEGGRHLDDTWAAYIGNDFRRIVKWQKVSSGIPSGRFGHSCVVIDDSVVLFGGINDHGNRQNDTWVGQVSFHKNFVITISWRLLDVGPTAPQARGAHAACCIDVRRMVIHGGIGLFGLRLGDTWILELSENLCSGTWQEIVTHPSPPPCSGHTLSCLGGNQTVLFGGRGLGYEVLSDVWHLYVSGGYAKWVQILYESQDIPHGFSLPRVGHSATPIVGGQILIYGGEDSYRHRKDDFWVLNVGTIPSIKVQAATSHIRGISGTMWKRLKAKGYEPNHRSFHRTCADPWGRYLYMFGGMTDGLLQPMESSGLLFDGKLFLVELEL</sequence>
<reference evidence="3 4" key="1">
    <citation type="journal article" date="2020" name="Nat. Commun.">
        <title>Genome of Tripterygium wilfordii and identification of cytochrome P450 involved in triptolide biosynthesis.</title>
        <authorList>
            <person name="Tu L."/>
            <person name="Su P."/>
            <person name="Zhang Z."/>
            <person name="Gao L."/>
            <person name="Wang J."/>
            <person name="Hu T."/>
            <person name="Zhou J."/>
            <person name="Zhang Y."/>
            <person name="Zhao Y."/>
            <person name="Liu Y."/>
            <person name="Song Y."/>
            <person name="Tong Y."/>
            <person name="Lu Y."/>
            <person name="Yang J."/>
            <person name="Xu C."/>
            <person name="Jia M."/>
            <person name="Peters R.J."/>
            <person name="Huang L."/>
            <person name="Gao W."/>
        </authorList>
    </citation>
    <scope>NUCLEOTIDE SEQUENCE [LARGE SCALE GENOMIC DNA]</scope>
    <source>
        <strain evidence="4">cv. XIE 37</strain>
        <tissue evidence="3">Leaf</tissue>
    </source>
</reference>
<dbReference type="SUPFAM" id="SSF117281">
    <property type="entry name" value="Kelch motif"/>
    <property type="match status" value="1"/>
</dbReference>
<dbReference type="PANTHER" id="PTHR46175:SF4">
    <property type="entry name" value="BACTERIOOPSIN TRANSCRIPTIONAL ACTIVATOR"/>
    <property type="match status" value="1"/>
</dbReference>
<comment type="caution">
    <text evidence="3">The sequence shown here is derived from an EMBL/GenBank/DDBJ whole genome shotgun (WGS) entry which is preliminary data.</text>
</comment>
<accession>A0A7J7CYP1</accession>
<dbReference type="AlphaFoldDB" id="A0A7J7CYP1"/>
<dbReference type="Gene3D" id="2.120.10.80">
    <property type="entry name" value="Kelch-type beta propeller"/>
    <property type="match status" value="2"/>
</dbReference>
<dbReference type="Pfam" id="PF24681">
    <property type="entry name" value="Kelch_KLHDC2_KLHL20_DRC7"/>
    <property type="match status" value="1"/>
</dbReference>
<gene>
    <name evidence="3" type="ORF">HS088_TW12G00424</name>
</gene>
<organism evidence="3 4">
    <name type="scientific">Tripterygium wilfordii</name>
    <name type="common">Thunder God vine</name>
    <dbReference type="NCBI Taxonomy" id="458696"/>
    <lineage>
        <taxon>Eukaryota</taxon>
        <taxon>Viridiplantae</taxon>
        <taxon>Streptophyta</taxon>
        <taxon>Embryophyta</taxon>
        <taxon>Tracheophyta</taxon>
        <taxon>Spermatophyta</taxon>
        <taxon>Magnoliopsida</taxon>
        <taxon>eudicotyledons</taxon>
        <taxon>Gunneridae</taxon>
        <taxon>Pentapetalae</taxon>
        <taxon>rosids</taxon>
        <taxon>fabids</taxon>
        <taxon>Celastrales</taxon>
        <taxon>Celastraceae</taxon>
        <taxon>Tripterygium</taxon>
    </lineage>
</organism>
<protein>
    <submittedName>
        <fullName evidence="3">Kelch repeat-containing F-box family protein isoform 1</fullName>
    </submittedName>
</protein>
<evidence type="ECO:0000313" key="3">
    <source>
        <dbReference type="EMBL" id="KAF5739222.1"/>
    </source>
</evidence>
<dbReference type="PROSITE" id="PS50181">
    <property type="entry name" value="FBOX"/>
    <property type="match status" value="1"/>
</dbReference>
<feature type="domain" description="F-box" evidence="2">
    <location>
        <begin position="13"/>
        <end position="59"/>
    </location>
</feature>
<keyword evidence="4" id="KW-1185">Reference proteome</keyword>
<dbReference type="EMBL" id="JAAARO010000012">
    <property type="protein sequence ID" value="KAF5739222.1"/>
    <property type="molecule type" value="Genomic_DNA"/>
</dbReference>
<evidence type="ECO:0000256" key="1">
    <source>
        <dbReference type="ARBA" id="ARBA00022441"/>
    </source>
</evidence>
<dbReference type="InterPro" id="IPR015915">
    <property type="entry name" value="Kelch-typ_b-propeller"/>
</dbReference>
<dbReference type="PANTHER" id="PTHR46175">
    <property type="entry name" value="BACTERIOOPSIN TRANSCRIPTIONAL ACTIVATOR"/>
    <property type="match status" value="1"/>
</dbReference>
<dbReference type="Gene3D" id="1.20.1280.50">
    <property type="match status" value="1"/>
</dbReference>
<keyword evidence="1" id="KW-0880">Kelch repeat</keyword>
<name>A0A7J7CYP1_TRIWF</name>
<dbReference type="InParanoid" id="A0A7J7CYP1"/>
<dbReference type="SUPFAM" id="SSF81383">
    <property type="entry name" value="F-box domain"/>
    <property type="match status" value="1"/>
</dbReference>
<dbReference type="InterPro" id="IPR036047">
    <property type="entry name" value="F-box-like_dom_sf"/>
</dbReference>
<dbReference type="InterPro" id="IPR001810">
    <property type="entry name" value="F-box_dom"/>
</dbReference>
<evidence type="ECO:0000313" key="4">
    <source>
        <dbReference type="Proteomes" id="UP000593562"/>
    </source>
</evidence>